<dbReference type="Gene3D" id="1.20.5.1930">
    <property type="match status" value="1"/>
</dbReference>
<dbReference type="Gene3D" id="3.30.565.10">
    <property type="entry name" value="Histidine kinase-like ATPase, C-terminal domain"/>
    <property type="match status" value="1"/>
</dbReference>
<evidence type="ECO:0000256" key="1">
    <source>
        <dbReference type="ARBA" id="ARBA00000085"/>
    </source>
</evidence>
<feature type="transmembrane region" description="Helical" evidence="7">
    <location>
        <begin position="38"/>
        <end position="55"/>
    </location>
</feature>
<dbReference type="Proteomes" id="UP001597227">
    <property type="component" value="Unassembled WGS sequence"/>
</dbReference>
<dbReference type="Pfam" id="PF23540">
    <property type="entry name" value="DesK_N"/>
    <property type="match status" value="1"/>
</dbReference>
<evidence type="ECO:0000256" key="4">
    <source>
        <dbReference type="ARBA" id="ARBA00022777"/>
    </source>
</evidence>
<evidence type="ECO:0000256" key="5">
    <source>
        <dbReference type="ARBA" id="ARBA00023012"/>
    </source>
</evidence>
<dbReference type="InterPro" id="IPR011712">
    <property type="entry name" value="Sig_transdc_His_kin_sub3_dim/P"/>
</dbReference>
<feature type="domain" description="Signal transduction histidine kinase subgroup 3 dimerisation and phosphoacceptor" evidence="9">
    <location>
        <begin position="181"/>
        <end position="245"/>
    </location>
</feature>
<keyword evidence="5" id="KW-0902">Two-component regulatory system</keyword>
<dbReference type="PANTHER" id="PTHR24421">
    <property type="entry name" value="NITRATE/NITRITE SENSOR PROTEIN NARX-RELATED"/>
    <property type="match status" value="1"/>
</dbReference>
<dbReference type="SUPFAM" id="SSF55874">
    <property type="entry name" value="ATPase domain of HSP90 chaperone/DNA topoisomerase II/histidine kinase"/>
    <property type="match status" value="1"/>
</dbReference>
<sequence>MLQKIKEFRIFPARYGFFPYIFLIYLVMPAYYVLLEHSWKQVAGIGLLLLFLVTYRQLYNSSDKKTYAYWLVVQIILVMILAISYNLYNLFLGFFPAHFIGWYSKKVYFYRALGFFTLSIIIPLLIHWDSLILESMYFYGIFIIIMIVSPFGIRSMNSRMELEKKLEEANEQIEELVKREERLRIARDLHDTLGHTLSMITLKSQLVHKLISKDIEKAKLETKEIERTSRTALTQVRELVSDMRAVTIAEELIETENILKTAGISFEFDGDSKLEDVPLLTQNILSLCLKEGITNVVKHSAANNCTVHLLKKPGEIELSISDNGKGLDEQNADGNGLKGIKERLHLIDGFGEAISQNGTKLIITVPIIAKEKKAGVGS</sequence>
<keyword evidence="12" id="KW-1185">Reference proteome</keyword>
<feature type="transmembrane region" description="Helical" evidence="7">
    <location>
        <begin position="67"/>
        <end position="88"/>
    </location>
</feature>
<feature type="transmembrane region" description="Helical" evidence="7">
    <location>
        <begin position="108"/>
        <end position="128"/>
    </location>
</feature>
<evidence type="ECO:0000259" key="8">
    <source>
        <dbReference type="Pfam" id="PF02518"/>
    </source>
</evidence>
<feature type="domain" description="Histidine kinase/HSP90-like ATPase" evidence="8">
    <location>
        <begin position="284"/>
        <end position="352"/>
    </location>
</feature>
<dbReference type="InterPro" id="IPR050482">
    <property type="entry name" value="Sensor_HK_TwoCompSys"/>
</dbReference>
<dbReference type="InterPro" id="IPR036890">
    <property type="entry name" value="HATPase_C_sf"/>
</dbReference>
<evidence type="ECO:0000256" key="2">
    <source>
        <dbReference type="ARBA" id="ARBA00012438"/>
    </source>
</evidence>
<reference evidence="12" key="1">
    <citation type="journal article" date="2019" name="Int. J. Syst. Evol. Microbiol.">
        <title>The Global Catalogue of Microorganisms (GCM) 10K type strain sequencing project: providing services to taxonomists for standard genome sequencing and annotation.</title>
        <authorList>
            <consortium name="The Broad Institute Genomics Platform"/>
            <consortium name="The Broad Institute Genome Sequencing Center for Infectious Disease"/>
            <person name="Wu L."/>
            <person name="Ma J."/>
        </authorList>
    </citation>
    <scope>NUCLEOTIDE SEQUENCE [LARGE SCALE GENOMIC DNA]</scope>
    <source>
        <strain evidence="12">CCUG 15531</strain>
    </source>
</reference>
<feature type="domain" description="DesK/YvfT N-terminal" evidence="10">
    <location>
        <begin position="7"/>
        <end position="152"/>
    </location>
</feature>
<comment type="caution">
    <text evidence="11">The sequence shown here is derived from an EMBL/GenBank/DDBJ whole genome shotgun (WGS) entry which is preliminary data.</text>
</comment>
<comment type="catalytic activity">
    <reaction evidence="1">
        <text>ATP + protein L-histidine = ADP + protein N-phospho-L-histidine.</text>
        <dbReference type="EC" id="2.7.13.3"/>
    </reaction>
</comment>
<evidence type="ECO:0000313" key="12">
    <source>
        <dbReference type="Proteomes" id="UP001597227"/>
    </source>
</evidence>
<name>A0ABW4MX00_9BACI</name>
<gene>
    <name evidence="11" type="ORF">ACFSFW_20050</name>
</gene>
<keyword evidence="6" id="KW-0175">Coiled coil</keyword>
<keyword evidence="7" id="KW-0472">Membrane</keyword>
<keyword evidence="7" id="KW-0812">Transmembrane</keyword>
<dbReference type="EC" id="2.7.13.3" evidence="2"/>
<feature type="coiled-coil region" evidence="6">
    <location>
        <begin position="159"/>
        <end position="186"/>
    </location>
</feature>
<dbReference type="GO" id="GO:0016301">
    <property type="term" value="F:kinase activity"/>
    <property type="evidence" value="ECO:0007669"/>
    <property type="project" value="UniProtKB-KW"/>
</dbReference>
<dbReference type="Pfam" id="PF07730">
    <property type="entry name" value="HisKA_3"/>
    <property type="match status" value="1"/>
</dbReference>
<evidence type="ECO:0000259" key="10">
    <source>
        <dbReference type="Pfam" id="PF23540"/>
    </source>
</evidence>
<protein>
    <recommendedName>
        <fullName evidence="2">histidine kinase</fullName>
        <ecNumber evidence="2">2.7.13.3</ecNumber>
    </recommendedName>
</protein>
<dbReference type="EMBL" id="JBHUEK010000029">
    <property type="protein sequence ID" value="MFD1780950.1"/>
    <property type="molecule type" value="Genomic_DNA"/>
</dbReference>
<accession>A0ABW4MX00</accession>
<keyword evidence="3" id="KW-0808">Transferase</keyword>
<evidence type="ECO:0000256" key="7">
    <source>
        <dbReference type="SAM" id="Phobius"/>
    </source>
</evidence>
<feature type="transmembrane region" description="Helical" evidence="7">
    <location>
        <begin position="12"/>
        <end position="32"/>
    </location>
</feature>
<evidence type="ECO:0000256" key="6">
    <source>
        <dbReference type="SAM" id="Coils"/>
    </source>
</evidence>
<evidence type="ECO:0000313" key="11">
    <source>
        <dbReference type="EMBL" id="MFD1780950.1"/>
    </source>
</evidence>
<dbReference type="PANTHER" id="PTHR24421:SF63">
    <property type="entry name" value="SENSOR HISTIDINE KINASE DESK"/>
    <property type="match status" value="1"/>
</dbReference>
<organism evidence="11 12">
    <name type="scientific">Fredinandcohnia salidurans</name>
    <dbReference type="NCBI Taxonomy" id="2595041"/>
    <lineage>
        <taxon>Bacteria</taxon>
        <taxon>Bacillati</taxon>
        <taxon>Bacillota</taxon>
        <taxon>Bacilli</taxon>
        <taxon>Bacillales</taxon>
        <taxon>Bacillaceae</taxon>
        <taxon>Fredinandcohnia</taxon>
    </lineage>
</organism>
<evidence type="ECO:0000256" key="3">
    <source>
        <dbReference type="ARBA" id="ARBA00022679"/>
    </source>
</evidence>
<dbReference type="Pfam" id="PF02518">
    <property type="entry name" value="HATPase_c"/>
    <property type="match status" value="1"/>
</dbReference>
<dbReference type="RefSeq" id="WP_304215310.1">
    <property type="nucleotide sequence ID" value="NZ_JBHUEK010000029.1"/>
</dbReference>
<keyword evidence="7" id="KW-1133">Transmembrane helix</keyword>
<evidence type="ECO:0000259" key="9">
    <source>
        <dbReference type="Pfam" id="PF07730"/>
    </source>
</evidence>
<keyword evidence="4 11" id="KW-0418">Kinase</keyword>
<proteinExistence type="predicted"/>
<dbReference type="InterPro" id="IPR003594">
    <property type="entry name" value="HATPase_dom"/>
</dbReference>
<feature type="transmembrane region" description="Helical" evidence="7">
    <location>
        <begin position="135"/>
        <end position="153"/>
    </location>
</feature>
<dbReference type="InterPro" id="IPR056374">
    <property type="entry name" value="DesK/YvfT_N"/>
</dbReference>
<dbReference type="CDD" id="cd16917">
    <property type="entry name" value="HATPase_UhpB-NarQ-NarX-like"/>
    <property type="match status" value="1"/>
</dbReference>